<dbReference type="EMBL" id="JQ256788">
    <property type="protein sequence ID" value="AFI78695.1"/>
    <property type="molecule type" value="Genomic_DNA"/>
</dbReference>
<dbReference type="SMART" id="SM00331">
    <property type="entry name" value="PP2C_SIG"/>
    <property type="match status" value="1"/>
</dbReference>
<dbReference type="InterPro" id="IPR001932">
    <property type="entry name" value="PPM-type_phosphatase-like_dom"/>
</dbReference>
<dbReference type="PANTHER" id="PTHR43156">
    <property type="entry name" value="STAGE II SPORULATION PROTEIN E-RELATED"/>
    <property type="match status" value="1"/>
</dbReference>
<evidence type="ECO:0000313" key="3">
    <source>
        <dbReference type="EMBL" id="AFI78695.1"/>
    </source>
</evidence>
<dbReference type="InterPro" id="IPR014710">
    <property type="entry name" value="RmlC-like_jellyroll"/>
</dbReference>
<dbReference type="AlphaFoldDB" id="I1X5C0"/>
<dbReference type="PROSITE" id="PS00889">
    <property type="entry name" value="CNMP_BINDING_2"/>
    <property type="match status" value="1"/>
</dbReference>
<dbReference type="InterPro" id="IPR018490">
    <property type="entry name" value="cNMP-bd_dom_sf"/>
</dbReference>
<dbReference type="PANTHER" id="PTHR43156:SF2">
    <property type="entry name" value="STAGE II SPORULATION PROTEIN E"/>
    <property type="match status" value="1"/>
</dbReference>
<dbReference type="InterPro" id="IPR052016">
    <property type="entry name" value="Bact_Sigma-Reg"/>
</dbReference>
<sequence length="362" mass="39094">MYFIISGGARVHHGEVVLAILGTGEVFGEMAVLDSEKRSASITTESDTLLLSIEGDVFYECLSTDPNAFKAVIHGILQRGRETIREVKTRSTKLMAYEKEMEIGRRIQAGFLPGSIPDMENWEVASSFVAAREVAGDFYDVFKLSNPPLLAIVIGDVCDKGVGAALFMTLFRSLIRASSLYGNMCSGLVDAESGSASITAGDVLQNSLLITNRYIATTHSGSSMFASVFFGLLDTESGELHYINAGHEAPIIFRQNGETTGLDITGGVIGLFPAAQFAVKTVTLNQGDLIFAYTDGVNEAKNLQGEQFGESRIMEITDPQDNSPDSFLSIILNAVTEFRGTAEQSDDITMLALKYQSQTSTN</sequence>
<gene>
    <name evidence="3" type="ORF">ws085G8_0025</name>
</gene>
<dbReference type="InterPro" id="IPR036457">
    <property type="entry name" value="PPM-type-like_dom_sf"/>
</dbReference>
<evidence type="ECO:0000256" key="1">
    <source>
        <dbReference type="ARBA" id="ARBA00022801"/>
    </source>
</evidence>
<accession>I1X5C0</accession>
<proteinExistence type="predicted"/>
<dbReference type="Gene3D" id="3.60.40.10">
    <property type="entry name" value="PPM-type phosphatase domain"/>
    <property type="match status" value="1"/>
</dbReference>
<evidence type="ECO:0000259" key="2">
    <source>
        <dbReference type="PROSITE" id="PS50042"/>
    </source>
</evidence>
<organism evidence="3">
    <name type="scientific">uncultured bacterium ws085G8</name>
    <dbReference type="NCBI Taxonomy" id="1131825"/>
    <lineage>
        <taxon>Bacteria</taxon>
        <taxon>environmental samples</taxon>
    </lineage>
</organism>
<dbReference type="Pfam" id="PF07228">
    <property type="entry name" value="SpoIIE"/>
    <property type="match status" value="1"/>
</dbReference>
<keyword evidence="1" id="KW-0378">Hydrolase</keyword>
<feature type="domain" description="Cyclic nucleotide-binding" evidence="2">
    <location>
        <begin position="1"/>
        <end position="79"/>
    </location>
</feature>
<dbReference type="GO" id="GO:0016791">
    <property type="term" value="F:phosphatase activity"/>
    <property type="evidence" value="ECO:0007669"/>
    <property type="project" value="TreeGrafter"/>
</dbReference>
<dbReference type="SUPFAM" id="SSF51206">
    <property type="entry name" value="cAMP-binding domain-like"/>
    <property type="match status" value="1"/>
</dbReference>
<dbReference type="SUPFAM" id="SSF81606">
    <property type="entry name" value="PP2C-like"/>
    <property type="match status" value="1"/>
</dbReference>
<dbReference type="InterPro" id="IPR018488">
    <property type="entry name" value="cNMP-bd_CS"/>
</dbReference>
<dbReference type="Pfam" id="PF00027">
    <property type="entry name" value="cNMP_binding"/>
    <property type="match status" value="1"/>
</dbReference>
<dbReference type="CDD" id="cd00038">
    <property type="entry name" value="CAP_ED"/>
    <property type="match status" value="1"/>
</dbReference>
<dbReference type="PROSITE" id="PS50042">
    <property type="entry name" value="CNMP_BINDING_3"/>
    <property type="match status" value="1"/>
</dbReference>
<dbReference type="InterPro" id="IPR000595">
    <property type="entry name" value="cNMP-bd_dom"/>
</dbReference>
<reference evidence="3" key="1">
    <citation type="journal article" date="2012" name="ISME J.">
        <title>Roseobacter clade bacteria are abundant in coastal sediments and encode a novel combination of sulfur oxidation genes.</title>
        <authorList>
            <person name="Lenk S."/>
            <person name="Moraru C."/>
            <person name="Hahnke S."/>
            <person name="Arnds J."/>
            <person name="Richter M."/>
            <person name="Kube M."/>
            <person name="Reinhardt R."/>
            <person name="Brinkhoff T."/>
            <person name="Harder J."/>
            <person name="Amann R."/>
            <person name="Mussmann M."/>
        </authorList>
    </citation>
    <scope>NUCLEOTIDE SEQUENCE</scope>
</reference>
<dbReference type="Gene3D" id="2.60.120.10">
    <property type="entry name" value="Jelly Rolls"/>
    <property type="match status" value="1"/>
</dbReference>
<name>I1X5C0_9BACT</name>
<protein>
    <submittedName>
        <fullName evidence="3">Stage II sporulation E family protein</fullName>
    </submittedName>
</protein>